<feature type="signal peptide" evidence="4">
    <location>
        <begin position="1"/>
        <end position="23"/>
    </location>
</feature>
<dbReference type="GO" id="GO:0005975">
    <property type="term" value="P:carbohydrate metabolic process"/>
    <property type="evidence" value="ECO:0007669"/>
    <property type="project" value="InterPro"/>
</dbReference>
<reference evidence="6" key="1">
    <citation type="submission" date="2021-06" db="EMBL/GenBank/DDBJ databases">
        <authorList>
            <person name="Kallberg Y."/>
            <person name="Tangrot J."/>
            <person name="Rosling A."/>
        </authorList>
    </citation>
    <scope>NUCLEOTIDE SEQUENCE</scope>
    <source>
        <strain evidence="6">IA702</strain>
    </source>
</reference>
<evidence type="ECO:0000256" key="1">
    <source>
        <dbReference type="ARBA" id="ARBA00022723"/>
    </source>
</evidence>
<dbReference type="PANTHER" id="PTHR10587:SF133">
    <property type="entry name" value="CHITIN DEACETYLASE 1-RELATED"/>
    <property type="match status" value="1"/>
</dbReference>
<evidence type="ECO:0000256" key="3">
    <source>
        <dbReference type="SAM" id="MobiDB-lite"/>
    </source>
</evidence>
<keyword evidence="4" id="KW-0732">Signal</keyword>
<gene>
    <name evidence="6" type="ORF">POCULU_LOCUS5566</name>
</gene>
<feature type="domain" description="NodB homology" evidence="5">
    <location>
        <begin position="92"/>
        <end position="275"/>
    </location>
</feature>
<keyword evidence="1" id="KW-0479">Metal-binding</keyword>
<dbReference type="InterPro" id="IPR002509">
    <property type="entry name" value="NODB_dom"/>
</dbReference>
<evidence type="ECO:0000313" key="7">
    <source>
        <dbReference type="Proteomes" id="UP000789572"/>
    </source>
</evidence>
<dbReference type="GO" id="GO:0004099">
    <property type="term" value="F:chitin deacetylase activity"/>
    <property type="evidence" value="ECO:0007669"/>
    <property type="project" value="UniProtKB-ARBA"/>
</dbReference>
<dbReference type="PROSITE" id="PS51677">
    <property type="entry name" value="NODB"/>
    <property type="match status" value="1"/>
</dbReference>
<feature type="chain" id="PRO_5040230043" evidence="4">
    <location>
        <begin position="24"/>
        <end position="351"/>
    </location>
</feature>
<keyword evidence="2" id="KW-0378">Hydrolase</keyword>
<dbReference type="PANTHER" id="PTHR10587">
    <property type="entry name" value="GLYCOSYL TRANSFERASE-RELATED"/>
    <property type="match status" value="1"/>
</dbReference>
<dbReference type="OrthoDB" id="407355at2759"/>
<evidence type="ECO:0000256" key="2">
    <source>
        <dbReference type="ARBA" id="ARBA00022801"/>
    </source>
</evidence>
<dbReference type="SUPFAM" id="SSF88713">
    <property type="entry name" value="Glycoside hydrolase/deacetylase"/>
    <property type="match status" value="1"/>
</dbReference>
<dbReference type="Gene3D" id="3.20.20.370">
    <property type="entry name" value="Glycoside hydrolase/deacetylase"/>
    <property type="match status" value="1"/>
</dbReference>
<dbReference type="Pfam" id="PF01522">
    <property type="entry name" value="Polysacc_deac_1"/>
    <property type="match status" value="1"/>
</dbReference>
<dbReference type="GO" id="GO:0016020">
    <property type="term" value="C:membrane"/>
    <property type="evidence" value="ECO:0007669"/>
    <property type="project" value="TreeGrafter"/>
</dbReference>
<dbReference type="GO" id="GO:0046872">
    <property type="term" value="F:metal ion binding"/>
    <property type="evidence" value="ECO:0007669"/>
    <property type="project" value="UniProtKB-KW"/>
</dbReference>
<dbReference type="GO" id="GO:0009272">
    <property type="term" value="P:fungal-type cell wall biogenesis"/>
    <property type="evidence" value="ECO:0007669"/>
    <property type="project" value="UniProtKB-ARBA"/>
</dbReference>
<dbReference type="Proteomes" id="UP000789572">
    <property type="component" value="Unassembled WGS sequence"/>
</dbReference>
<protein>
    <submittedName>
        <fullName evidence="6">8704_t:CDS:1</fullName>
    </submittedName>
</protein>
<comment type="caution">
    <text evidence="6">The sequence shown here is derived from an EMBL/GenBank/DDBJ whole genome shotgun (WGS) entry which is preliminary data.</text>
</comment>
<organism evidence="6 7">
    <name type="scientific">Paraglomus occultum</name>
    <dbReference type="NCBI Taxonomy" id="144539"/>
    <lineage>
        <taxon>Eukaryota</taxon>
        <taxon>Fungi</taxon>
        <taxon>Fungi incertae sedis</taxon>
        <taxon>Mucoromycota</taxon>
        <taxon>Glomeromycotina</taxon>
        <taxon>Glomeromycetes</taxon>
        <taxon>Paraglomerales</taxon>
        <taxon>Paraglomeraceae</taxon>
        <taxon>Paraglomus</taxon>
    </lineage>
</organism>
<sequence length="351" mass="37989">MHLTSLSALFTTILFAFLSLSEAALPGTWPLLDKPPPMKPEWASLVNIQQLPKAPIQTTLAGNCSQAAQFCIWSCNTCTRSASDIVTCPGTKEWGISYDDGPSPYTPALLDFLKQTNTKVTFAVIGSRVVERPEVLQRIKDEGHEIVIHTWSHPSLTTVSTQQIIAELKWTELAIQTAVGLTPKIMRPPFGDIDDRVRSIATQLGYKILLWDRDTFDWKSASDPSFQPSWIPGNFTQWVTDGNSHISLEHDLYPIGAQNAPAAIKIVRNAGYTIKPVSVCTGMPAYVQNVQLVASGPAPPNTTANGTDGTANTASTNDTSNNSSSSSAFGSHHLLSSVLLLIVISMAISTL</sequence>
<name>A0A9N9BFL1_9GLOM</name>
<dbReference type="AlphaFoldDB" id="A0A9N9BFL1"/>
<keyword evidence="7" id="KW-1185">Reference proteome</keyword>
<dbReference type="InterPro" id="IPR011330">
    <property type="entry name" value="Glyco_hydro/deAcase_b/a-brl"/>
</dbReference>
<proteinExistence type="predicted"/>
<feature type="region of interest" description="Disordered" evidence="3">
    <location>
        <begin position="297"/>
        <end position="326"/>
    </location>
</feature>
<feature type="compositionally biased region" description="Low complexity" evidence="3">
    <location>
        <begin position="301"/>
        <end position="326"/>
    </location>
</feature>
<dbReference type="InterPro" id="IPR050248">
    <property type="entry name" value="Polysacc_deacetylase_ArnD"/>
</dbReference>
<evidence type="ECO:0000313" key="6">
    <source>
        <dbReference type="EMBL" id="CAG8562181.1"/>
    </source>
</evidence>
<dbReference type="EMBL" id="CAJVPJ010000874">
    <property type="protein sequence ID" value="CAG8562181.1"/>
    <property type="molecule type" value="Genomic_DNA"/>
</dbReference>
<accession>A0A9N9BFL1</accession>
<evidence type="ECO:0000259" key="5">
    <source>
        <dbReference type="PROSITE" id="PS51677"/>
    </source>
</evidence>
<evidence type="ECO:0000256" key="4">
    <source>
        <dbReference type="SAM" id="SignalP"/>
    </source>
</evidence>